<evidence type="ECO:0000313" key="5">
    <source>
        <dbReference type="Proteomes" id="UP000008141"/>
    </source>
</evidence>
<feature type="signal peptide" evidence="3">
    <location>
        <begin position="1"/>
        <end position="17"/>
    </location>
</feature>
<comment type="similarity">
    <text evidence="1">Belongs to the LanC-like protein family.</text>
</comment>
<dbReference type="Pfam" id="PF05147">
    <property type="entry name" value="LANC_like"/>
    <property type="match status" value="1"/>
</dbReference>
<dbReference type="PRINTS" id="PR01950">
    <property type="entry name" value="LANCSUPER"/>
</dbReference>
<evidence type="ECO:0000256" key="3">
    <source>
        <dbReference type="SAM" id="SignalP"/>
    </source>
</evidence>
<dbReference type="InterPro" id="IPR007822">
    <property type="entry name" value="LANC-like"/>
</dbReference>
<keyword evidence="2" id="KW-0862">Zinc</keyword>
<dbReference type="InterPro" id="IPR020464">
    <property type="entry name" value="LanC-like_prot_euk"/>
</dbReference>
<dbReference type="GO" id="GO:0005886">
    <property type="term" value="C:plasma membrane"/>
    <property type="evidence" value="ECO:0007669"/>
    <property type="project" value="TreeGrafter"/>
</dbReference>
<dbReference type="Proteomes" id="UP000008141">
    <property type="component" value="Unassembled WGS sequence"/>
</dbReference>
<feature type="chain" id="PRO_5003155828" evidence="3">
    <location>
        <begin position="18"/>
        <end position="191"/>
    </location>
</feature>
<dbReference type="GO" id="GO:0031179">
    <property type="term" value="P:peptide modification"/>
    <property type="evidence" value="ECO:0007669"/>
    <property type="project" value="InterPro"/>
</dbReference>
<dbReference type="SMART" id="SM01260">
    <property type="entry name" value="LANC_like"/>
    <property type="match status" value="1"/>
</dbReference>
<protein>
    <submittedName>
        <fullName evidence="4">Uncharacterized protein</fullName>
    </submittedName>
</protein>
<dbReference type="EMBL" id="GL433842">
    <property type="protein sequence ID" value="EFN56480.1"/>
    <property type="molecule type" value="Genomic_DNA"/>
</dbReference>
<dbReference type="InterPro" id="IPR012341">
    <property type="entry name" value="6hp_glycosidase-like_sf"/>
</dbReference>
<dbReference type="OrthoDB" id="10257263at2759"/>
<gene>
    <name evidence="4" type="ORF">CHLNCDRAFT_35227</name>
</gene>
<dbReference type="PANTHER" id="PTHR12736:SF7">
    <property type="entry name" value="LANC-LIKE PROTEIN 3"/>
    <property type="match status" value="1"/>
</dbReference>
<organism evidence="5">
    <name type="scientific">Chlorella variabilis</name>
    <name type="common">Green alga</name>
    <dbReference type="NCBI Taxonomy" id="554065"/>
    <lineage>
        <taxon>Eukaryota</taxon>
        <taxon>Viridiplantae</taxon>
        <taxon>Chlorophyta</taxon>
        <taxon>core chlorophytes</taxon>
        <taxon>Trebouxiophyceae</taxon>
        <taxon>Chlorellales</taxon>
        <taxon>Chlorellaceae</taxon>
        <taxon>Chlorella clade</taxon>
        <taxon>Chlorella</taxon>
    </lineage>
</organism>
<dbReference type="GO" id="GO:0005975">
    <property type="term" value="P:carbohydrate metabolic process"/>
    <property type="evidence" value="ECO:0007669"/>
    <property type="project" value="InterPro"/>
</dbReference>
<dbReference type="AlphaFoldDB" id="E1ZCQ7"/>
<dbReference type="OMA" id="KQVGICH"/>
<dbReference type="PRINTS" id="PR01951">
    <property type="entry name" value="LANCEUKARYTE"/>
</dbReference>
<keyword evidence="3" id="KW-0732">Signal</keyword>
<dbReference type="CDD" id="cd04794">
    <property type="entry name" value="euk_LANCL"/>
    <property type="match status" value="1"/>
</dbReference>
<dbReference type="PANTHER" id="PTHR12736">
    <property type="entry name" value="LANC-LIKE PROTEIN"/>
    <property type="match status" value="1"/>
</dbReference>
<feature type="binding site" evidence="2">
    <location>
        <position position="113"/>
    </location>
    <ligand>
        <name>Zn(2+)</name>
        <dbReference type="ChEBI" id="CHEBI:29105"/>
    </ligand>
</feature>
<dbReference type="KEGG" id="cvr:CHLNCDRAFT_35227"/>
<keyword evidence="2" id="KW-0479">Metal-binding</keyword>
<accession>E1ZCQ7</accession>
<sequence length="191" mass="21027">MMGILFALLHVPELVAAVPGAQRDVELALQYMLSLECDGEGRPGPHGHYPTQMGPWRDREPLVHWCHGATGAVFLLCKAHEQLADPTYLRAAERSGESVWERGLLKKGPGSCHGISGSAYALLRLYRTTGQDKWLHRALKFAEFMDSEEFTAGARTPDHPLSLFEGWAATLCLWADLLGGPQSAAMPMFEV</sequence>
<dbReference type="SUPFAM" id="SSF158745">
    <property type="entry name" value="LanC-like"/>
    <property type="match status" value="1"/>
</dbReference>
<name>E1ZCQ7_CHLVA</name>
<evidence type="ECO:0000313" key="4">
    <source>
        <dbReference type="EMBL" id="EFN56480.1"/>
    </source>
</evidence>
<evidence type="ECO:0000256" key="2">
    <source>
        <dbReference type="PIRSR" id="PIRSR607822-1"/>
    </source>
</evidence>
<dbReference type="Gene3D" id="1.50.10.10">
    <property type="match status" value="1"/>
</dbReference>
<feature type="binding site" evidence="2">
    <location>
        <position position="112"/>
    </location>
    <ligand>
        <name>Zn(2+)</name>
        <dbReference type="ChEBI" id="CHEBI:29105"/>
    </ligand>
</feature>
<reference evidence="4 5" key="1">
    <citation type="journal article" date="2010" name="Plant Cell">
        <title>The Chlorella variabilis NC64A genome reveals adaptation to photosymbiosis, coevolution with viruses, and cryptic sex.</title>
        <authorList>
            <person name="Blanc G."/>
            <person name="Duncan G."/>
            <person name="Agarkova I."/>
            <person name="Borodovsky M."/>
            <person name="Gurnon J."/>
            <person name="Kuo A."/>
            <person name="Lindquist E."/>
            <person name="Lucas S."/>
            <person name="Pangilinan J."/>
            <person name="Polle J."/>
            <person name="Salamov A."/>
            <person name="Terry A."/>
            <person name="Yamada T."/>
            <person name="Dunigan D.D."/>
            <person name="Grigoriev I.V."/>
            <person name="Claverie J.M."/>
            <person name="Van Etten J.L."/>
        </authorList>
    </citation>
    <scope>NUCLEOTIDE SEQUENCE [LARGE SCALE GENOMIC DNA]</scope>
    <source>
        <strain evidence="4 5">NC64A</strain>
    </source>
</reference>
<dbReference type="eggNOG" id="KOG2787">
    <property type="taxonomic scope" value="Eukaryota"/>
</dbReference>
<evidence type="ECO:0000256" key="1">
    <source>
        <dbReference type="ARBA" id="ARBA00007179"/>
    </source>
</evidence>
<keyword evidence="5" id="KW-1185">Reference proteome</keyword>
<dbReference type="InParanoid" id="E1ZCQ7"/>
<dbReference type="RefSeq" id="XP_005848582.1">
    <property type="nucleotide sequence ID" value="XM_005848520.1"/>
</dbReference>
<feature type="binding site" evidence="2">
    <location>
        <position position="66"/>
    </location>
    <ligand>
        <name>Zn(2+)</name>
        <dbReference type="ChEBI" id="CHEBI:29105"/>
    </ligand>
</feature>
<dbReference type="GeneID" id="17355648"/>
<proteinExistence type="inferred from homology"/>
<dbReference type="GO" id="GO:0046872">
    <property type="term" value="F:metal ion binding"/>
    <property type="evidence" value="ECO:0007669"/>
    <property type="project" value="UniProtKB-KW"/>
</dbReference>